<dbReference type="GeneID" id="63798783"/>
<proteinExistence type="predicted"/>
<name>A0A364LCP4_TALAM</name>
<dbReference type="Proteomes" id="UP000249363">
    <property type="component" value="Unassembled WGS sequence"/>
</dbReference>
<dbReference type="RefSeq" id="XP_040738071.1">
    <property type="nucleotide sequence ID" value="XM_040882498.1"/>
</dbReference>
<accession>A0A364LCP4</accession>
<protein>
    <submittedName>
        <fullName evidence="1">Uncharacterized protein</fullName>
    </submittedName>
</protein>
<sequence length="286" mass="31866">MEKVWFKLRQTDYPPPPEKSILAGNGDDSSAPICLGHFIPDLKSIDFPINPGAILAFPPRMKVYHTHALDFKWDDSKNSETGTNWSGGVPIAPAAGLTFKGSLKLTFKKTLKNHEAYDRLDSYIVNPNRRYVEECLEQKELKKYLGDKKMWSMFMITGLKVARVGTREAEKSKYVESEAGPEVDFPTVATVTATANVVLENLQKTEGTYVSEFIWAVRLAKVHKGLLMTDWSIEPYTTKATFTTDNPGVVNVAGVLEAEGLEKFHVVNDEELNEAFVVGSGDWDAS</sequence>
<dbReference type="STRING" id="1196081.A0A364LCP4"/>
<evidence type="ECO:0000313" key="2">
    <source>
        <dbReference type="Proteomes" id="UP000249363"/>
    </source>
</evidence>
<evidence type="ECO:0000313" key="1">
    <source>
        <dbReference type="EMBL" id="RAO73557.1"/>
    </source>
</evidence>
<dbReference type="AlphaFoldDB" id="A0A364LCP4"/>
<keyword evidence="2" id="KW-1185">Reference proteome</keyword>
<dbReference type="OrthoDB" id="4500473at2759"/>
<gene>
    <name evidence="1" type="ORF">BHQ10_009569</name>
</gene>
<organism evidence="1 2">
    <name type="scientific">Talaromyces amestolkiae</name>
    <dbReference type="NCBI Taxonomy" id="1196081"/>
    <lineage>
        <taxon>Eukaryota</taxon>
        <taxon>Fungi</taxon>
        <taxon>Dikarya</taxon>
        <taxon>Ascomycota</taxon>
        <taxon>Pezizomycotina</taxon>
        <taxon>Eurotiomycetes</taxon>
        <taxon>Eurotiomycetidae</taxon>
        <taxon>Eurotiales</taxon>
        <taxon>Trichocomaceae</taxon>
        <taxon>Talaromyces</taxon>
        <taxon>Talaromyces sect. Talaromyces</taxon>
    </lineage>
</organism>
<comment type="caution">
    <text evidence="1">The sequence shown here is derived from an EMBL/GenBank/DDBJ whole genome shotgun (WGS) entry which is preliminary data.</text>
</comment>
<reference evidence="1 2" key="1">
    <citation type="journal article" date="2017" name="Biotechnol. Biofuels">
        <title>Differential beta-glucosidase expression as a function of carbon source availability in Talaromyces amestolkiae: a genomic and proteomic approach.</title>
        <authorList>
            <person name="de Eugenio L.I."/>
            <person name="Mendez-Liter J.A."/>
            <person name="Nieto-Dominguez M."/>
            <person name="Alonso L."/>
            <person name="Gil-Munoz J."/>
            <person name="Barriuso J."/>
            <person name="Prieto A."/>
            <person name="Martinez M.J."/>
        </authorList>
    </citation>
    <scope>NUCLEOTIDE SEQUENCE [LARGE SCALE GENOMIC DNA]</scope>
    <source>
        <strain evidence="1 2">CIB</strain>
    </source>
</reference>
<dbReference type="EMBL" id="MIKG01000025">
    <property type="protein sequence ID" value="RAO73557.1"/>
    <property type="molecule type" value="Genomic_DNA"/>
</dbReference>